<dbReference type="PANTHER" id="PTHR36019">
    <property type="entry name" value="PLANT/PROTEIN"/>
    <property type="match status" value="1"/>
</dbReference>
<feature type="compositionally biased region" description="Acidic residues" evidence="1">
    <location>
        <begin position="69"/>
        <end position="81"/>
    </location>
</feature>
<sequence>MSNRTSHLTVLQVPRRGAVVVAGDAAAAADPYDGPQPQTATCCTALQRGVALDGLAQPRYAPLRTLATVDDDDGDVEEDEDGNPKNSGKDKKDDHDAATAIKSDDSSRSGGKKKMVRKCKSTVDELKVSQLIQGPRLRRSVGMRRDWSFEDLGNAA</sequence>
<dbReference type="eggNOG" id="ENOG502R3PV">
    <property type="taxonomic scope" value="Eukaryota"/>
</dbReference>
<name>A0A1D6LKT7_MAIZE</name>
<dbReference type="RefSeq" id="XP_008648803.1">
    <property type="nucleotide sequence ID" value="XM_008650581.3"/>
</dbReference>
<dbReference type="PaxDb" id="4577-GRMZM2G177636_P01"/>
<dbReference type="EMBL" id="CM000782">
    <property type="protein sequence ID" value="AQK80319.1"/>
    <property type="molecule type" value="Genomic_DNA"/>
</dbReference>
<dbReference type="PANTHER" id="PTHR36019:SF3">
    <property type="entry name" value="PLANT_PROTEIN"/>
    <property type="match status" value="1"/>
</dbReference>
<feature type="region of interest" description="Disordered" evidence="1">
    <location>
        <begin position="65"/>
        <end position="119"/>
    </location>
</feature>
<reference evidence="2" key="2">
    <citation type="submission" date="2015-12" db="EMBL/GenBank/DDBJ databases">
        <title>Update maize B73 reference genome by single molecule sequencing technologies.</title>
        <authorList>
            <consortium name="Maize Genome Sequencing Project"/>
            <person name="Ware D."/>
        </authorList>
    </citation>
    <scope>NUCLEOTIDE SEQUENCE</scope>
    <source>
        <tissue evidence="2">Seedling</tissue>
    </source>
</reference>
<evidence type="ECO:0000313" key="4">
    <source>
        <dbReference type="Proteomes" id="UP000007305"/>
    </source>
</evidence>
<dbReference type="GeneID" id="103629468"/>
<evidence type="ECO:0000256" key="1">
    <source>
        <dbReference type="SAM" id="MobiDB-lite"/>
    </source>
</evidence>
<protein>
    <submittedName>
        <fullName evidence="2 3">Uncharacterized protein</fullName>
    </submittedName>
</protein>
<dbReference type="OMA" id="ECKGGGP"/>
<evidence type="ECO:0000313" key="2">
    <source>
        <dbReference type="EMBL" id="AQK80319.1"/>
    </source>
</evidence>
<organism evidence="2">
    <name type="scientific">Zea mays</name>
    <name type="common">Maize</name>
    <dbReference type="NCBI Taxonomy" id="4577"/>
    <lineage>
        <taxon>Eukaryota</taxon>
        <taxon>Viridiplantae</taxon>
        <taxon>Streptophyta</taxon>
        <taxon>Embryophyta</taxon>
        <taxon>Tracheophyta</taxon>
        <taxon>Spermatophyta</taxon>
        <taxon>Magnoliopsida</taxon>
        <taxon>Liliopsida</taxon>
        <taxon>Poales</taxon>
        <taxon>Poaceae</taxon>
        <taxon>PACMAD clade</taxon>
        <taxon>Panicoideae</taxon>
        <taxon>Andropogonodae</taxon>
        <taxon>Andropogoneae</taxon>
        <taxon>Tripsacinae</taxon>
        <taxon>Zea</taxon>
    </lineage>
</organism>
<dbReference type="KEGG" id="zma:103629468"/>
<accession>A0A1D6LKT7</accession>
<dbReference type="Proteomes" id="UP000007305">
    <property type="component" value="Chromosome 6"/>
</dbReference>
<reference evidence="3" key="4">
    <citation type="submission" date="2021-05" db="UniProtKB">
        <authorList>
            <consortium name="EnsemblPlants"/>
        </authorList>
    </citation>
    <scope>IDENTIFICATION</scope>
    <source>
        <strain evidence="3">cv. B73</strain>
    </source>
</reference>
<feature type="compositionally biased region" description="Basic residues" evidence="1">
    <location>
        <begin position="110"/>
        <end position="119"/>
    </location>
</feature>
<proteinExistence type="evidence at protein level"/>
<dbReference type="ExpressionAtlas" id="A0A1D6LKT7">
    <property type="expression patterns" value="baseline"/>
</dbReference>
<dbReference type="Gramene" id="Zm00001eb270350_T001">
    <property type="protein sequence ID" value="Zm00001eb270350_P001"/>
    <property type="gene ID" value="Zm00001eb270350"/>
</dbReference>
<evidence type="ECO:0000313" key="3">
    <source>
        <dbReference type="EnsemblPlants" id="Zm00001eb270350_P001"/>
    </source>
</evidence>
<keyword evidence="4" id="KW-1185">Reference proteome</keyword>
<evidence type="ECO:0007829" key="5">
    <source>
        <dbReference type="PeptideAtlas" id="A0A1D6LKT7"/>
    </source>
</evidence>
<dbReference type="AlphaFoldDB" id="A0A1D6LKT7"/>
<reference evidence="3" key="3">
    <citation type="submission" date="2019-07" db="EMBL/GenBank/DDBJ databases">
        <authorList>
            <person name="Seetharam A."/>
            <person name="Woodhouse M."/>
            <person name="Cannon E."/>
        </authorList>
    </citation>
    <scope>NUCLEOTIDE SEQUENCE [LARGE SCALE GENOMIC DNA]</scope>
    <source>
        <strain evidence="3">cv. B73</strain>
    </source>
</reference>
<dbReference type="OrthoDB" id="1847777at2759"/>
<reference evidence="4" key="1">
    <citation type="journal article" date="2009" name="Science">
        <title>The B73 maize genome: complexity, diversity, and dynamics.</title>
        <authorList>
            <person name="Schnable P.S."/>
            <person name="Ware D."/>
            <person name="Fulton R.S."/>
            <person name="Stein J.C."/>
            <person name="Wei F."/>
            <person name="Pasternak S."/>
            <person name="Liang C."/>
            <person name="Zhang J."/>
            <person name="Fulton L."/>
            <person name="Graves T.A."/>
            <person name="Minx P."/>
            <person name="Reily A.D."/>
            <person name="Courtney L."/>
            <person name="Kruchowski S.S."/>
            <person name="Tomlinson C."/>
            <person name="Strong C."/>
            <person name="Delehaunty K."/>
            <person name="Fronick C."/>
            <person name="Courtney B."/>
            <person name="Rock S.M."/>
            <person name="Belter E."/>
            <person name="Du F."/>
            <person name="Kim K."/>
            <person name="Abbott R.M."/>
            <person name="Cotton M."/>
            <person name="Levy A."/>
            <person name="Marchetto P."/>
            <person name="Ochoa K."/>
            <person name="Jackson S.M."/>
            <person name="Gillam B."/>
            <person name="Chen W."/>
            <person name="Yan L."/>
            <person name="Higginbotham J."/>
            <person name="Cardenas M."/>
            <person name="Waligorski J."/>
            <person name="Applebaum E."/>
            <person name="Phelps L."/>
            <person name="Falcone J."/>
            <person name="Kanchi K."/>
            <person name="Thane T."/>
            <person name="Scimone A."/>
            <person name="Thane N."/>
            <person name="Henke J."/>
            <person name="Wang T."/>
            <person name="Ruppert J."/>
            <person name="Shah N."/>
            <person name="Rotter K."/>
            <person name="Hodges J."/>
            <person name="Ingenthron E."/>
            <person name="Cordes M."/>
            <person name="Kohlberg S."/>
            <person name="Sgro J."/>
            <person name="Delgado B."/>
            <person name="Mead K."/>
            <person name="Chinwalla A."/>
            <person name="Leonard S."/>
            <person name="Crouse K."/>
            <person name="Collura K."/>
            <person name="Kudrna D."/>
            <person name="Currie J."/>
            <person name="He R."/>
            <person name="Angelova A."/>
            <person name="Rajasekar S."/>
            <person name="Mueller T."/>
            <person name="Lomeli R."/>
            <person name="Scara G."/>
            <person name="Ko A."/>
            <person name="Delaney K."/>
            <person name="Wissotski M."/>
            <person name="Lopez G."/>
            <person name="Campos D."/>
            <person name="Braidotti M."/>
            <person name="Ashley E."/>
            <person name="Golser W."/>
            <person name="Kim H."/>
            <person name="Lee S."/>
            <person name="Lin J."/>
            <person name="Dujmic Z."/>
            <person name="Kim W."/>
            <person name="Talag J."/>
            <person name="Zuccolo A."/>
            <person name="Fan C."/>
            <person name="Sebastian A."/>
            <person name="Kramer M."/>
            <person name="Spiegel L."/>
            <person name="Nascimento L."/>
            <person name="Zutavern T."/>
            <person name="Miller B."/>
            <person name="Ambroise C."/>
            <person name="Muller S."/>
            <person name="Spooner W."/>
            <person name="Narechania A."/>
            <person name="Ren L."/>
            <person name="Wei S."/>
            <person name="Kumari S."/>
            <person name="Faga B."/>
            <person name="Levy M.J."/>
            <person name="McMahan L."/>
            <person name="Van Buren P."/>
            <person name="Vaughn M.W."/>
            <person name="Ying K."/>
            <person name="Yeh C.-T."/>
            <person name="Emrich S.J."/>
            <person name="Jia Y."/>
            <person name="Kalyanaraman A."/>
            <person name="Hsia A.-P."/>
            <person name="Barbazuk W.B."/>
            <person name="Baucom R.S."/>
            <person name="Brutnell T.P."/>
            <person name="Carpita N.C."/>
            <person name="Chaparro C."/>
            <person name="Chia J.-M."/>
            <person name="Deragon J.-M."/>
            <person name="Estill J.C."/>
            <person name="Fu Y."/>
            <person name="Jeddeloh J.A."/>
            <person name="Han Y."/>
            <person name="Lee H."/>
            <person name="Li P."/>
            <person name="Lisch D.R."/>
            <person name="Liu S."/>
            <person name="Liu Z."/>
            <person name="Nagel D.H."/>
            <person name="McCann M.C."/>
            <person name="SanMiguel P."/>
            <person name="Myers A.M."/>
            <person name="Nettleton D."/>
            <person name="Nguyen J."/>
            <person name="Penning B.W."/>
            <person name="Ponnala L."/>
            <person name="Schneider K.L."/>
            <person name="Schwartz D.C."/>
            <person name="Sharma A."/>
            <person name="Soderlund C."/>
            <person name="Springer N.M."/>
            <person name="Sun Q."/>
            <person name="Wang H."/>
            <person name="Waterman M."/>
            <person name="Westerman R."/>
            <person name="Wolfgruber T.K."/>
            <person name="Yang L."/>
            <person name="Yu Y."/>
            <person name="Zhang L."/>
            <person name="Zhou S."/>
            <person name="Zhu Q."/>
            <person name="Bennetzen J.L."/>
            <person name="Dawe R.K."/>
            <person name="Jiang J."/>
            <person name="Jiang N."/>
            <person name="Presting G.G."/>
            <person name="Wessler S.R."/>
            <person name="Aluru S."/>
            <person name="Martienssen R.A."/>
            <person name="Clifton S.W."/>
            <person name="McCombie W.R."/>
            <person name="Wing R.A."/>
            <person name="Wilson R.K."/>
        </authorList>
    </citation>
    <scope>NUCLEOTIDE SEQUENCE [LARGE SCALE GENOMIC DNA]</scope>
    <source>
        <strain evidence="4">cv. B73</strain>
    </source>
</reference>
<gene>
    <name evidence="3" type="primary">LOC103629468</name>
    <name evidence="2" type="ORF">ZEAMMB73_Zm00001d036127</name>
</gene>
<feature type="compositionally biased region" description="Basic and acidic residues" evidence="1">
    <location>
        <begin position="87"/>
        <end position="107"/>
    </location>
</feature>
<keyword evidence="5" id="KW-1267">Proteomics identification</keyword>
<dbReference type="EnsemblPlants" id="Zm00001eb270350_T001">
    <property type="protein sequence ID" value="Zm00001eb270350_P001"/>
    <property type="gene ID" value="Zm00001eb270350"/>
</dbReference>